<feature type="compositionally biased region" description="Basic and acidic residues" evidence="1">
    <location>
        <begin position="1"/>
        <end position="10"/>
    </location>
</feature>
<proteinExistence type="predicted"/>
<evidence type="ECO:0000256" key="1">
    <source>
        <dbReference type="SAM" id="MobiDB-lite"/>
    </source>
</evidence>
<keyword evidence="4" id="KW-1185">Reference proteome</keyword>
<organism evidence="3 4">
    <name type="scientific">Canna indica</name>
    <name type="common">Indian-shot</name>
    <dbReference type="NCBI Taxonomy" id="4628"/>
    <lineage>
        <taxon>Eukaryota</taxon>
        <taxon>Viridiplantae</taxon>
        <taxon>Streptophyta</taxon>
        <taxon>Embryophyta</taxon>
        <taxon>Tracheophyta</taxon>
        <taxon>Spermatophyta</taxon>
        <taxon>Magnoliopsida</taxon>
        <taxon>Liliopsida</taxon>
        <taxon>Zingiberales</taxon>
        <taxon>Cannaceae</taxon>
        <taxon>Canna</taxon>
    </lineage>
</organism>
<protein>
    <recommendedName>
        <fullName evidence="5">Transmembrane protein</fullName>
    </recommendedName>
</protein>
<evidence type="ECO:0000313" key="3">
    <source>
        <dbReference type="EMBL" id="WOL19059.1"/>
    </source>
</evidence>
<evidence type="ECO:0000313" key="4">
    <source>
        <dbReference type="Proteomes" id="UP001327560"/>
    </source>
</evidence>
<dbReference type="Proteomes" id="UP001327560">
    <property type="component" value="Chromosome 9"/>
</dbReference>
<evidence type="ECO:0008006" key="5">
    <source>
        <dbReference type="Google" id="ProtNLM"/>
    </source>
</evidence>
<feature type="transmembrane region" description="Helical" evidence="2">
    <location>
        <begin position="37"/>
        <end position="54"/>
    </location>
</feature>
<keyword evidence="2" id="KW-1133">Transmembrane helix</keyword>
<feature type="compositionally biased region" description="Low complexity" evidence="1">
    <location>
        <begin position="11"/>
        <end position="22"/>
    </location>
</feature>
<sequence>MSDNPGKDVKQQQQPSPAASAQVLHQRRNLPYSRTKMAVGGFLFVVTIGYFTLYSKSKPGTKPSQVTRAAVNKPN</sequence>
<keyword evidence="2" id="KW-0472">Membrane</keyword>
<evidence type="ECO:0000256" key="2">
    <source>
        <dbReference type="SAM" id="Phobius"/>
    </source>
</evidence>
<keyword evidence="2" id="KW-0812">Transmembrane</keyword>
<dbReference type="AlphaFoldDB" id="A0AAQ3L2G7"/>
<gene>
    <name evidence="3" type="ORF">Cni_G27856</name>
</gene>
<name>A0AAQ3L2G7_9LILI</name>
<dbReference type="EMBL" id="CP136898">
    <property type="protein sequence ID" value="WOL19059.1"/>
    <property type="molecule type" value="Genomic_DNA"/>
</dbReference>
<accession>A0AAQ3L2G7</accession>
<feature type="region of interest" description="Disordered" evidence="1">
    <location>
        <begin position="1"/>
        <end position="23"/>
    </location>
</feature>
<reference evidence="3 4" key="1">
    <citation type="submission" date="2023-10" db="EMBL/GenBank/DDBJ databases">
        <title>Chromosome-scale genome assembly provides insights into flower coloration mechanisms of Canna indica.</title>
        <authorList>
            <person name="Li C."/>
        </authorList>
    </citation>
    <scope>NUCLEOTIDE SEQUENCE [LARGE SCALE GENOMIC DNA]</scope>
    <source>
        <tissue evidence="3">Flower</tissue>
    </source>
</reference>